<organism evidence="9 10">
    <name type="scientific">Nonomuraea dietziae</name>
    <dbReference type="NCBI Taxonomy" id="65515"/>
    <lineage>
        <taxon>Bacteria</taxon>
        <taxon>Bacillati</taxon>
        <taxon>Actinomycetota</taxon>
        <taxon>Actinomycetes</taxon>
        <taxon>Streptosporangiales</taxon>
        <taxon>Streptosporangiaceae</taxon>
        <taxon>Nonomuraea</taxon>
    </lineage>
</organism>
<keyword evidence="2" id="KW-0285">Flavoprotein</keyword>
<dbReference type="RefSeq" id="WP_183659643.1">
    <property type="nucleotide sequence ID" value="NZ_JACIBV010000001.1"/>
</dbReference>
<evidence type="ECO:0000259" key="8">
    <source>
        <dbReference type="Pfam" id="PF01494"/>
    </source>
</evidence>
<gene>
    <name evidence="9" type="ORF">FHR33_008499</name>
</gene>
<dbReference type="SUPFAM" id="SSF51905">
    <property type="entry name" value="FAD/NAD(P)-binding domain"/>
    <property type="match status" value="1"/>
</dbReference>
<sequence>MGESVTIVGAGLSGSLLAILLARRGHRVEVFERRGDPRVGAHDAGRSINLGLSARGIMALRRAGLWEEVRPLTVPMRGRLVHRRGRPPAFHPYGRDPAQILYSIRRDALATLLVSRAEKEQDVRFFFDTRCVAVDRERAAVTVEGQAGPREVRADFVVGADGAFSVVRAETHRGLPADFRQEFLDWGYKELTIPPAPGGGPRVPIEALHVWPGSEGLVVGHPNLDDSLTCTLFMAHDRLTALTGEDEAEALFLEHFPGLLDLVPDLAGQVTAGPVGHLVTVRTSPWRHRDRVVLVGDACHAVYPFYGQGMNSSFEDCVVLDERMAAHPGDRAAAFAAYQELRRPHTDVLAELSAQNFLELRDGLRSPLHLARKKADHALHRLFPRAWVPLYTLVSHTTTPYGDALRRARVQDRVAGAAVLAGTALLAAAALRGVRRARGDRKGPS</sequence>
<evidence type="ECO:0000256" key="3">
    <source>
        <dbReference type="ARBA" id="ARBA00022827"/>
    </source>
</evidence>
<keyword evidence="4" id="KW-0521">NADP</keyword>
<dbReference type="GO" id="GO:0004502">
    <property type="term" value="F:kynurenine 3-monooxygenase activity"/>
    <property type="evidence" value="ECO:0007669"/>
    <property type="project" value="UniProtKB-EC"/>
</dbReference>
<dbReference type="Pfam" id="PF01494">
    <property type="entry name" value="FAD_binding_3"/>
    <property type="match status" value="1"/>
</dbReference>
<evidence type="ECO:0000256" key="2">
    <source>
        <dbReference type="ARBA" id="ARBA00022630"/>
    </source>
</evidence>
<keyword evidence="6 9" id="KW-0503">Monooxygenase</keyword>
<dbReference type="Proteomes" id="UP000579945">
    <property type="component" value="Unassembled WGS sequence"/>
</dbReference>
<evidence type="ECO:0000256" key="6">
    <source>
        <dbReference type="ARBA" id="ARBA00023033"/>
    </source>
</evidence>
<name>A0A7W5YU88_9ACTN</name>
<dbReference type="InterPro" id="IPR002938">
    <property type="entry name" value="FAD-bd"/>
</dbReference>
<dbReference type="GeneID" id="95394659"/>
<comment type="caution">
    <text evidence="9">The sequence shown here is derived from an EMBL/GenBank/DDBJ whole genome shotgun (WGS) entry which is preliminary data.</text>
</comment>
<dbReference type="AlphaFoldDB" id="A0A7W5YU88"/>
<dbReference type="PANTHER" id="PTHR46028">
    <property type="entry name" value="KYNURENINE 3-MONOOXYGENASE"/>
    <property type="match status" value="1"/>
</dbReference>
<evidence type="ECO:0000313" key="9">
    <source>
        <dbReference type="EMBL" id="MBB3732639.1"/>
    </source>
</evidence>
<dbReference type="EC" id="1.14.13.9" evidence="9"/>
<dbReference type="Gene3D" id="3.50.50.60">
    <property type="entry name" value="FAD/NAD(P)-binding domain"/>
    <property type="match status" value="1"/>
</dbReference>
<keyword evidence="7" id="KW-0812">Transmembrane</keyword>
<evidence type="ECO:0000256" key="4">
    <source>
        <dbReference type="ARBA" id="ARBA00022857"/>
    </source>
</evidence>
<proteinExistence type="predicted"/>
<keyword evidence="7" id="KW-0472">Membrane</keyword>
<dbReference type="PRINTS" id="PR00420">
    <property type="entry name" value="RNGMNOXGNASE"/>
</dbReference>
<reference evidence="9 10" key="1">
    <citation type="submission" date="2020-08" db="EMBL/GenBank/DDBJ databases">
        <title>Sequencing the genomes of 1000 actinobacteria strains.</title>
        <authorList>
            <person name="Klenk H.-P."/>
        </authorList>
    </citation>
    <scope>NUCLEOTIDE SEQUENCE [LARGE SCALE GENOMIC DNA]</scope>
    <source>
        <strain evidence="9 10">DSM 44320</strain>
    </source>
</reference>
<accession>A0A7W5YU88</accession>
<evidence type="ECO:0000256" key="7">
    <source>
        <dbReference type="SAM" id="Phobius"/>
    </source>
</evidence>
<dbReference type="InterPro" id="IPR036188">
    <property type="entry name" value="FAD/NAD-bd_sf"/>
</dbReference>
<dbReference type="EMBL" id="JACIBV010000001">
    <property type="protein sequence ID" value="MBB3732639.1"/>
    <property type="molecule type" value="Genomic_DNA"/>
</dbReference>
<keyword evidence="5 9" id="KW-0560">Oxidoreductase</keyword>
<feature type="transmembrane region" description="Helical" evidence="7">
    <location>
        <begin position="414"/>
        <end position="434"/>
    </location>
</feature>
<evidence type="ECO:0000313" key="10">
    <source>
        <dbReference type="Proteomes" id="UP000579945"/>
    </source>
</evidence>
<keyword evidence="3" id="KW-0274">FAD</keyword>
<dbReference type="PANTHER" id="PTHR46028:SF2">
    <property type="entry name" value="KYNURENINE 3-MONOOXYGENASE"/>
    <property type="match status" value="1"/>
</dbReference>
<evidence type="ECO:0000256" key="1">
    <source>
        <dbReference type="ARBA" id="ARBA00001974"/>
    </source>
</evidence>
<protein>
    <submittedName>
        <fullName evidence="9">Kynurenine 3-monooxygenase</fullName>
        <ecNumber evidence="9">1.14.13.9</ecNumber>
    </submittedName>
</protein>
<feature type="domain" description="FAD-binding" evidence="8">
    <location>
        <begin position="4"/>
        <end position="346"/>
    </location>
</feature>
<comment type="cofactor">
    <cofactor evidence="1">
        <name>FAD</name>
        <dbReference type="ChEBI" id="CHEBI:57692"/>
    </cofactor>
</comment>
<keyword evidence="10" id="KW-1185">Reference proteome</keyword>
<dbReference type="GO" id="GO:0070189">
    <property type="term" value="P:kynurenine metabolic process"/>
    <property type="evidence" value="ECO:0007669"/>
    <property type="project" value="TreeGrafter"/>
</dbReference>
<evidence type="ECO:0000256" key="5">
    <source>
        <dbReference type="ARBA" id="ARBA00023002"/>
    </source>
</evidence>
<dbReference type="GO" id="GO:0071949">
    <property type="term" value="F:FAD binding"/>
    <property type="evidence" value="ECO:0007669"/>
    <property type="project" value="InterPro"/>
</dbReference>
<keyword evidence="7" id="KW-1133">Transmembrane helix</keyword>